<reference evidence="1" key="1">
    <citation type="submission" date="2022-04" db="EMBL/GenBank/DDBJ databases">
        <title>Chromosome-scale genome assembly of Holotrichia oblita Faldermann.</title>
        <authorList>
            <person name="Rongchong L."/>
        </authorList>
    </citation>
    <scope>NUCLEOTIDE SEQUENCE</scope>
    <source>
        <strain evidence="1">81SQS9</strain>
    </source>
</reference>
<keyword evidence="2" id="KW-1185">Reference proteome</keyword>
<proteinExistence type="predicted"/>
<dbReference type="Proteomes" id="UP001056778">
    <property type="component" value="Chromosome 6"/>
</dbReference>
<accession>A0ACB9SXG8</accession>
<gene>
    <name evidence="1" type="ORF">MML48_6g00011649</name>
</gene>
<name>A0ACB9SXG8_HOLOL</name>
<evidence type="ECO:0000313" key="2">
    <source>
        <dbReference type="Proteomes" id="UP001056778"/>
    </source>
</evidence>
<dbReference type="EMBL" id="CM043020">
    <property type="protein sequence ID" value="KAI4459173.1"/>
    <property type="molecule type" value="Genomic_DNA"/>
</dbReference>
<protein>
    <submittedName>
        <fullName evidence="1">Chromatin assembly factor 1 subunit b</fullName>
    </submittedName>
</protein>
<comment type="caution">
    <text evidence="1">The sequence shown here is derived from an EMBL/GenBank/DDBJ whole genome shotgun (WGS) entry which is preliminary data.</text>
</comment>
<sequence>MKCRIPEISWHNREPVLSIDIQPIENDFYRLATGGSDYHVLIWQCKIIDNGAVSLDVISDLTRHQRAVNVVRWSPNGQYLASGDDDANIIIWNLKTDNVPLLEDDTNDKEIWIITKIMRGHKEDIYDLCWSPNSLKLLSGSIDNTAIIWDFNHGKMENILTDHKGFVQGVSWDPKGEYLATLSSDRVCRIFEGNGKHIRARIGKGTLPVPESHPLSQKEVKYFHDDTFKSYFRRITFTPDGNLIIAPAGCIETEDTKKALCGTYLFTLDHLTQPIAILPLPQQCSIAVRCCPILYELRPDGPDPIVNLPYRMIIAVASESDLILYDTQQPTPIAHLQKIHYTRLTDLAWSADGRLLMASSTDGFCTVLTFELDELGTRYTKEESEVEESFMNISGCEELEKSSVVIQENKIKDEKVKKESFLVQWANKVKEDGVKNVDEDKIEESKENQQSNEDKNKINTEEKQVEVIEIVESPVKNTDDIKKVTPRRIVPIKLNSLSGKEKRKVSTTPGKRKGKPDNNQGKESKTNSLMNFLKVTTPDKPKTADVSIIISEESSNARDAWARNEAAHSSKKRTNEEDDEMAETIPDFKLHIEESASQRTEEKCNESILLEDNTGVVEINDDCGEKTSKTIKENNTQCNDGVPERSEIKQTELAKSIEDNMKKTPRRIQLITLSSPKHKKQKTNT</sequence>
<evidence type="ECO:0000313" key="1">
    <source>
        <dbReference type="EMBL" id="KAI4459173.1"/>
    </source>
</evidence>
<organism evidence="1 2">
    <name type="scientific">Holotrichia oblita</name>
    <name type="common">Chafer beetle</name>
    <dbReference type="NCBI Taxonomy" id="644536"/>
    <lineage>
        <taxon>Eukaryota</taxon>
        <taxon>Metazoa</taxon>
        <taxon>Ecdysozoa</taxon>
        <taxon>Arthropoda</taxon>
        <taxon>Hexapoda</taxon>
        <taxon>Insecta</taxon>
        <taxon>Pterygota</taxon>
        <taxon>Neoptera</taxon>
        <taxon>Endopterygota</taxon>
        <taxon>Coleoptera</taxon>
        <taxon>Polyphaga</taxon>
        <taxon>Scarabaeiformia</taxon>
        <taxon>Scarabaeidae</taxon>
        <taxon>Melolonthinae</taxon>
        <taxon>Holotrichia</taxon>
    </lineage>
</organism>